<dbReference type="InterPro" id="IPR008397">
    <property type="entry name" value="Alginate_lyase_dom"/>
</dbReference>
<keyword evidence="6" id="KW-1185">Reference proteome</keyword>
<dbReference type="SUPFAM" id="SSF48230">
    <property type="entry name" value="Chondroitin AC/alginate lyase"/>
    <property type="match status" value="1"/>
</dbReference>
<dbReference type="OrthoDB" id="7210452at2"/>
<evidence type="ECO:0000256" key="3">
    <source>
        <dbReference type="SAM" id="SignalP"/>
    </source>
</evidence>
<protein>
    <submittedName>
        <fullName evidence="5">Poly(Beta-D-mannuronate) lyase</fullName>
    </submittedName>
</protein>
<keyword evidence="2 5" id="KW-0456">Lyase</keyword>
<evidence type="ECO:0000313" key="5">
    <source>
        <dbReference type="EMBL" id="SEG04954.1"/>
    </source>
</evidence>
<dbReference type="Proteomes" id="UP000236728">
    <property type="component" value="Unassembled WGS sequence"/>
</dbReference>
<name>A0A1H5WZH0_9BACT</name>
<feature type="signal peptide" evidence="3">
    <location>
        <begin position="1"/>
        <end position="19"/>
    </location>
</feature>
<evidence type="ECO:0000259" key="4">
    <source>
        <dbReference type="Pfam" id="PF05426"/>
    </source>
</evidence>
<dbReference type="AlphaFoldDB" id="A0A1H5WZH0"/>
<proteinExistence type="predicted"/>
<dbReference type="GO" id="GO:0016829">
    <property type="term" value="F:lyase activity"/>
    <property type="evidence" value="ECO:0007669"/>
    <property type="project" value="UniProtKB-KW"/>
</dbReference>
<gene>
    <name evidence="5" type="ORF">SAMN05421819_1813</name>
</gene>
<dbReference type="GO" id="GO:0042597">
    <property type="term" value="C:periplasmic space"/>
    <property type="evidence" value="ECO:0007669"/>
    <property type="project" value="InterPro"/>
</dbReference>
<feature type="chain" id="PRO_5009288908" evidence="3">
    <location>
        <begin position="20"/>
        <end position="364"/>
    </location>
</feature>
<feature type="domain" description="Alginate lyase" evidence="4">
    <location>
        <begin position="61"/>
        <end position="302"/>
    </location>
</feature>
<keyword evidence="1 3" id="KW-0732">Signal</keyword>
<dbReference type="EMBL" id="FNVA01000002">
    <property type="protein sequence ID" value="SEG04954.1"/>
    <property type="molecule type" value="Genomic_DNA"/>
</dbReference>
<dbReference type="Gene3D" id="1.50.10.100">
    <property type="entry name" value="Chondroitin AC/alginate lyase"/>
    <property type="match status" value="1"/>
</dbReference>
<evidence type="ECO:0000313" key="6">
    <source>
        <dbReference type="Proteomes" id="UP000236728"/>
    </source>
</evidence>
<accession>A0A1H5WZH0</accession>
<dbReference type="RefSeq" id="WP_103932686.1">
    <property type="nucleotide sequence ID" value="NZ_FNVA01000002.1"/>
</dbReference>
<organism evidence="5 6">
    <name type="scientific">Bryocella elongata</name>
    <dbReference type="NCBI Taxonomy" id="863522"/>
    <lineage>
        <taxon>Bacteria</taxon>
        <taxon>Pseudomonadati</taxon>
        <taxon>Acidobacteriota</taxon>
        <taxon>Terriglobia</taxon>
        <taxon>Terriglobales</taxon>
        <taxon>Acidobacteriaceae</taxon>
        <taxon>Bryocella</taxon>
    </lineage>
</organism>
<reference evidence="5 6" key="1">
    <citation type="submission" date="2016-10" db="EMBL/GenBank/DDBJ databases">
        <authorList>
            <person name="de Groot N.N."/>
        </authorList>
    </citation>
    <scope>NUCLEOTIDE SEQUENCE [LARGE SCALE GENOMIC DNA]</scope>
    <source>
        <strain evidence="5 6">DSM 22489</strain>
    </source>
</reference>
<evidence type="ECO:0000256" key="2">
    <source>
        <dbReference type="ARBA" id="ARBA00023239"/>
    </source>
</evidence>
<dbReference type="Pfam" id="PF05426">
    <property type="entry name" value="Alginate_lyase"/>
    <property type="match status" value="1"/>
</dbReference>
<evidence type="ECO:0000256" key="1">
    <source>
        <dbReference type="ARBA" id="ARBA00022729"/>
    </source>
</evidence>
<dbReference type="InterPro" id="IPR008929">
    <property type="entry name" value="Chondroitin_lyas"/>
</dbReference>
<sequence length="364" mass="39744">MLKAPFLVALALVPALASAQHVTSTTASVIGVPSRIALLRSTSDPLQRSAIQGLKSCVATAPITPPSGPMQIPHHYLSGSHGPTNPEEKKQTEVYGAFERRTTAGMNQYLATGSHAEAQCALDQMDAWARANTLMDYDPHVNQNSQSWFQVEWTLSSLGTTLSVLVNDQALDPAKLARVEKWLNASAHRMIGFEGPKDINNHHDWRALAAISIGVVTKDNSLFDFGVTAYKDAVAQIDKNGAFPLEMARHERAIHYQSFALQPLVMIAEFAEHQHIDLYAYAKNGRTLRDAVRFLGHAMDDPTIVKSYTSDAQMIDFAGSDFAPFVFYAARFGNDDLGNTITNGLKEPVFETRIGGSTTVMAAK</sequence>